<dbReference type="OrthoDB" id="9781740at2"/>
<dbReference type="GO" id="GO:0009055">
    <property type="term" value="F:electron transfer activity"/>
    <property type="evidence" value="ECO:0007669"/>
    <property type="project" value="InterPro"/>
</dbReference>
<dbReference type="Proteomes" id="UP000466966">
    <property type="component" value="Unassembled WGS sequence"/>
</dbReference>
<keyword evidence="8" id="KW-0249">Electron transport</keyword>
<dbReference type="RefSeq" id="WP_160771366.1">
    <property type="nucleotide sequence ID" value="NZ_WTYV01000002.1"/>
</dbReference>
<evidence type="ECO:0000256" key="3">
    <source>
        <dbReference type="ARBA" id="ARBA00022448"/>
    </source>
</evidence>
<dbReference type="GO" id="GO:0005886">
    <property type="term" value="C:plasma membrane"/>
    <property type="evidence" value="ECO:0007669"/>
    <property type="project" value="UniProtKB-SubCell"/>
</dbReference>
<dbReference type="InterPro" id="IPR016174">
    <property type="entry name" value="Di-haem_cyt_TM"/>
</dbReference>
<keyword evidence="10" id="KW-0408">Iron</keyword>
<evidence type="ECO:0000256" key="9">
    <source>
        <dbReference type="ARBA" id="ARBA00022989"/>
    </source>
</evidence>
<dbReference type="PANTHER" id="PTHR30485">
    <property type="entry name" value="NI/FE-HYDROGENASE 1 B-TYPE CYTOCHROME SUBUNIT"/>
    <property type="match status" value="1"/>
</dbReference>
<accession>A0A844YWE4</accession>
<keyword evidence="6 12" id="KW-0812">Transmembrane</keyword>
<evidence type="ECO:0000256" key="6">
    <source>
        <dbReference type="ARBA" id="ARBA00022692"/>
    </source>
</evidence>
<dbReference type="SUPFAM" id="SSF81342">
    <property type="entry name" value="Transmembrane di-heme cytochromes"/>
    <property type="match status" value="1"/>
</dbReference>
<feature type="transmembrane region" description="Helical" evidence="12">
    <location>
        <begin position="187"/>
        <end position="208"/>
    </location>
</feature>
<evidence type="ECO:0000256" key="10">
    <source>
        <dbReference type="ARBA" id="ARBA00023004"/>
    </source>
</evidence>
<evidence type="ECO:0000259" key="13">
    <source>
        <dbReference type="Pfam" id="PF01292"/>
    </source>
</evidence>
<dbReference type="Pfam" id="PF01292">
    <property type="entry name" value="Ni_hydr_CYTB"/>
    <property type="match status" value="1"/>
</dbReference>
<evidence type="ECO:0000256" key="1">
    <source>
        <dbReference type="ARBA" id="ARBA00004651"/>
    </source>
</evidence>
<proteinExistence type="inferred from homology"/>
<sequence length="228" mass="25797">MATQRKRHALSTRMWHWINLVSLVILFMSGLGISNAHRRLYWGDWGFDKADAWLHVPFFPGWMTIPSTYSLAQSRDWHVLFALVFAFSLAAFMLASVLNGHFRRDLTTRLADYRPAHVWADIRAHLKLKFEHAGSKFNFLQKVAYAKVIFILLPLMIFTGMAISPGMNAAFPWLLDLLGGRQSARSIHFLCAWALVIFMIGHVLLVLLSGPLKQMRAMITGGADDAAA</sequence>
<dbReference type="InterPro" id="IPR000516">
    <property type="entry name" value="Ni-dep_Hydgase_cyt-B"/>
</dbReference>
<dbReference type="GO" id="GO:0020037">
    <property type="term" value="F:heme binding"/>
    <property type="evidence" value="ECO:0007669"/>
    <property type="project" value="TreeGrafter"/>
</dbReference>
<dbReference type="AlphaFoldDB" id="A0A844YWE4"/>
<dbReference type="PRINTS" id="PR00161">
    <property type="entry name" value="NIHGNASECYTB"/>
</dbReference>
<evidence type="ECO:0000256" key="2">
    <source>
        <dbReference type="ARBA" id="ARBA00008622"/>
    </source>
</evidence>
<keyword evidence="3" id="KW-0813">Transport</keyword>
<keyword evidence="15" id="KW-1185">Reference proteome</keyword>
<name>A0A844YWE4_9SPHN</name>
<evidence type="ECO:0000256" key="12">
    <source>
        <dbReference type="SAM" id="Phobius"/>
    </source>
</evidence>
<gene>
    <name evidence="14" type="ORF">GRI99_07325</name>
</gene>
<evidence type="ECO:0000313" key="14">
    <source>
        <dbReference type="EMBL" id="MXO71452.1"/>
    </source>
</evidence>
<evidence type="ECO:0000256" key="11">
    <source>
        <dbReference type="ARBA" id="ARBA00023136"/>
    </source>
</evidence>
<evidence type="ECO:0000256" key="7">
    <source>
        <dbReference type="ARBA" id="ARBA00022723"/>
    </source>
</evidence>
<evidence type="ECO:0000256" key="8">
    <source>
        <dbReference type="ARBA" id="ARBA00022982"/>
    </source>
</evidence>
<feature type="transmembrane region" description="Helical" evidence="12">
    <location>
        <begin position="144"/>
        <end position="167"/>
    </location>
</feature>
<keyword evidence="4" id="KW-1003">Cell membrane</keyword>
<feature type="transmembrane region" description="Helical" evidence="12">
    <location>
        <begin position="77"/>
        <end position="99"/>
    </location>
</feature>
<dbReference type="PANTHER" id="PTHR30485:SF1">
    <property type="entry name" value="CYTOCHROME YDHU-RELATED"/>
    <property type="match status" value="1"/>
</dbReference>
<dbReference type="GO" id="GO:0005506">
    <property type="term" value="F:iron ion binding"/>
    <property type="evidence" value="ECO:0007669"/>
    <property type="project" value="InterPro"/>
</dbReference>
<evidence type="ECO:0000256" key="4">
    <source>
        <dbReference type="ARBA" id="ARBA00022475"/>
    </source>
</evidence>
<comment type="subcellular location">
    <subcellularLocation>
        <location evidence="1">Cell membrane</location>
        <topology evidence="1">Multi-pass membrane protein</topology>
    </subcellularLocation>
</comment>
<dbReference type="EMBL" id="WTYV01000002">
    <property type="protein sequence ID" value="MXO71452.1"/>
    <property type="molecule type" value="Genomic_DNA"/>
</dbReference>
<keyword evidence="11 12" id="KW-0472">Membrane</keyword>
<dbReference type="Gene3D" id="1.20.950.20">
    <property type="entry name" value="Transmembrane di-heme cytochromes, Chain C"/>
    <property type="match status" value="1"/>
</dbReference>
<evidence type="ECO:0000313" key="15">
    <source>
        <dbReference type="Proteomes" id="UP000466966"/>
    </source>
</evidence>
<keyword evidence="9 12" id="KW-1133">Transmembrane helix</keyword>
<organism evidence="14 15">
    <name type="scientific">Alteraurantiacibacter buctensis</name>
    <dbReference type="NCBI Taxonomy" id="1503981"/>
    <lineage>
        <taxon>Bacteria</taxon>
        <taxon>Pseudomonadati</taxon>
        <taxon>Pseudomonadota</taxon>
        <taxon>Alphaproteobacteria</taxon>
        <taxon>Sphingomonadales</taxon>
        <taxon>Erythrobacteraceae</taxon>
        <taxon>Alteraurantiacibacter</taxon>
    </lineage>
</organism>
<comment type="caution">
    <text evidence="14">The sequence shown here is derived from an EMBL/GenBank/DDBJ whole genome shotgun (WGS) entry which is preliminary data.</text>
</comment>
<reference evidence="14 15" key="1">
    <citation type="submission" date="2019-12" db="EMBL/GenBank/DDBJ databases">
        <title>Genomic-based taxomic classification of the family Erythrobacteraceae.</title>
        <authorList>
            <person name="Xu L."/>
        </authorList>
    </citation>
    <scope>NUCLEOTIDE SEQUENCE [LARGE SCALE GENOMIC DNA]</scope>
    <source>
        <strain evidence="14 15">M0322</strain>
    </source>
</reference>
<dbReference type="GO" id="GO:0022904">
    <property type="term" value="P:respiratory electron transport chain"/>
    <property type="evidence" value="ECO:0007669"/>
    <property type="project" value="InterPro"/>
</dbReference>
<keyword evidence="5" id="KW-0349">Heme</keyword>
<protein>
    <submittedName>
        <fullName evidence="14">DUF4405 domain-containing protein</fullName>
    </submittedName>
</protein>
<dbReference type="InterPro" id="IPR011577">
    <property type="entry name" value="Cyt_b561_bac/Ni-Hgenase"/>
</dbReference>
<comment type="similarity">
    <text evidence="2">Belongs to the HupC/HyaC/HydC family.</text>
</comment>
<keyword evidence="7" id="KW-0479">Metal-binding</keyword>
<dbReference type="InterPro" id="IPR051542">
    <property type="entry name" value="Hydrogenase_cytochrome"/>
</dbReference>
<evidence type="ECO:0000256" key="5">
    <source>
        <dbReference type="ARBA" id="ARBA00022617"/>
    </source>
</evidence>
<feature type="domain" description="Cytochrome b561 bacterial/Ni-hydrogenase" evidence="13">
    <location>
        <begin position="7"/>
        <end position="221"/>
    </location>
</feature>